<feature type="domain" description="HTH cro/C1-type" evidence="2">
    <location>
        <begin position="111"/>
        <end position="167"/>
    </location>
</feature>
<sequence>MSHATTHRGRPELSSRQRHALAVAARDADSGKRTRAAAVRRWYEGHSQADAAAVANVSPTTIRRWVRSFQETGTVPSGQTCQAEPPTLHPPRGTVVTAATRRFLATLAAELLAERRSRGWSRAQVLAASGVGYSPAILGHWERGSRAMPLIAFAILCHALGLDPGEVIRRCYDRSFALVRGFPR</sequence>
<dbReference type="SUPFAM" id="SSF46689">
    <property type="entry name" value="Homeodomain-like"/>
    <property type="match status" value="1"/>
</dbReference>
<gene>
    <name evidence="3" type="ORF">CF165_40695</name>
</gene>
<evidence type="ECO:0000256" key="1">
    <source>
        <dbReference type="SAM" id="MobiDB-lite"/>
    </source>
</evidence>
<name>A0A229SQF0_9PSEU</name>
<accession>A0A229SQF0</accession>
<dbReference type="Pfam" id="PF13560">
    <property type="entry name" value="HTH_31"/>
    <property type="match status" value="1"/>
</dbReference>
<organism evidence="3 4">
    <name type="scientific">Amycolatopsis vastitatis</name>
    <dbReference type="NCBI Taxonomy" id="1905142"/>
    <lineage>
        <taxon>Bacteria</taxon>
        <taxon>Bacillati</taxon>
        <taxon>Actinomycetota</taxon>
        <taxon>Actinomycetes</taxon>
        <taxon>Pseudonocardiales</taxon>
        <taxon>Pseudonocardiaceae</taxon>
        <taxon>Amycolatopsis</taxon>
    </lineage>
</organism>
<keyword evidence="4" id="KW-1185">Reference proteome</keyword>
<dbReference type="SMART" id="SM00530">
    <property type="entry name" value="HTH_XRE"/>
    <property type="match status" value="1"/>
</dbReference>
<dbReference type="OrthoDB" id="3628195at2"/>
<protein>
    <recommendedName>
        <fullName evidence="2">HTH cro/C1-type domain-containing protein</fullName>
    </recommendedName>
</protein>
<proteinExistence type="predicted"/>
<dbReference type="Gene3D" id="1.10.260.40">
    <property type="entry name" value="lambda repressor-like DNA-binding domains"/>
    <property type="match status" value="1"/>
</dbReference>
<dbReference type="InterPro" id="IPR010982">
    <property type="entry name" value="Lambda_DNA-bd_dom_sf"/>
</dbReference>
<dbReference type="Pfam" id="PF13384">
    <property type="entry name" value="HTH_23"/>
    <property type="match status" value="1"/>
</dbReference>
<dbReference type="InterPro" id="IPR001387">
    <property type="entry name" value="Cro/C1-type_HTH"/>
</dbReference>
<feature type="region of interest" description="Disordered" evidence="1">
    <location>
        <begin position="1"/>
        <end position="30"/>
    </location>
</feature>
<dbReference type="AlphaFoldDB" id="A0A229SQF0"/>
<evidence type="ECO:0000313" key="3">
    <source>
        <dbReference type="EMBL" id="OXM60901.1"/>
    </source>
</evidence>
<comment type="caution">
    <text evidence="3">The sequence shown here is derived from an EMBL/GenBank/DDBJ whole genome shotgun (WGS) entry which is preliminary data.</text>
</comment>
<dbReference type="RefSeq" id="WP_093952911.1">
    <property type="nucleotide sequence ID" value="NZ_NMUL01000053.1"/>
</dbReference>
<dbReference type="GO" id="GO:0003677">
    <property type="term" value="F:DNA binding"/>
    <property type="evidence" value="ECO:0007669"/>
    <property type="project" value="InterPro"/>
</dbReference>
<dbReference type="CDD" id="cd00093">
    <property type="entry name" value="HTH_XRE"/>
    <property type="match status" value="1"/>
</dbReference>
<dbReference type="Proteomes" id="UP000215199">
    <property type="component" value="Unassembled WGS sequence"/>
</dbReference>
<dbReference type="SUPFAM" id="SSF47413">
    <property type="entry name" value="lambda repressor-like DNA-binding domains"/>
    <property type="match status" value="1"/>
</dbReference>
<dbReference type="EMBL" id="NMUL01000053">
    <property type="protein sequence ID" value="OXM60901.1"/>
    <property type="molecule type" value="Genomic_DNA"/>
</dbReference>
<dbReference type="PROSITE" id="PS50943">
    <property type="entry name" value="HTH_CROC1"/>
    <property type="match status" value="1"/>
</dbReference>
<evidence type="ECO:0000259" key="2">
    <source>
        <dbReference type="PROSITE" id="PS50943"/>
    </source>
</evidence>
<evidence type="ECO:0000313" key="4">
    <source>
        <dbReference type="Proteomes" id="UP000215199"/>
    </source>
</evidence>
<reference evidence="4" key="1">
    <citation type="submission" date="2017-07" db="EMBL/GenBank/DDBJ databases">
        <title>Comparative genome mining reveals phylogenetic distribution patterns of secondary metabolites in Amycolatopsis.</title>
        <authorList>
            <person name="Adamek M."/>
            <person name="Alanjary M."/>
            <person name="Sales-Ortells H."/>
            <person name="Goodfellow M."/>
            <person name="Bull A.T."/>
            <person name="Kalinowski J."/>
            <person name="Ziemert N."/>
        </authorList>
    </citation>
    <scope>NUCLEOTIDE SEQUENCE [LARGE SCALE GENOMIC DNA]</scope>
    <source>
        <strain evidence="4">H5</strain>
    </source>
</reference>
<dbReference type="InterPro" id="IPR009057">
    <property type="entry name" value="Homeodomain-like_sf"/>
</dbReference>